<dbReference type="RefSeq" id="WP_101356718.1">
    <property type="nucleotide sequence ID" value="NZ_PIQO01000040.1"/>
</dbReference>
<evidence type="ECO:0000313" key="1">
    <source>
        <dbReference type="EMBL" id="PKR82508.1"/>
    </source>
</evidence>
<dbReference type="InterPro" id="IPR046237">
    <property type="entry name" value="DUF6270"/>
</dbReference>
<reference evidence="1 2" key="1">
    <citation type="submission" date="2017-11" db="EMBL/GenBank/DDBJ databases">
        <title>Bacillus camelliae sp. nov., isolated from pu'er tea.</title>
        <authorList>
            <person name="Niu L."/>
        </authorList>
    </citation>
    <scope>NUCLEOTIDE SEQUENCE [LARGE SCALE GENOMIC DNA]</scope>
    <source>
        <strain evidence="1 2">7578-1</strain>
    </source>
</reference>
<dbReference type="Pfam" id="PF19786">
    <property type="entry name" value="DUF6270"/>
    <property type="match status" value="1"/>
</dbReference>
<comment type="caution">
    <text evidence="1">The sequence shown here is derived from an EMBL/GenBank/DDBJ whole genome shotgun (WGS) entry which is preliminary data.</text>
</comment>
<dbReference type="Proteomes" id="UP000233440">
    <property type="component" value="Unassembled WGS sequence"/>
</dbReference>
<sequence length="668" mass="78549">MTVELKTFIYNAATGDINLEIEDNTFGGNVELLWQKRQDSSRLGLYEGKYFKCNKEGELLKISLNIEDIIETMNLEDKEIMWDCFLTNRISKIGVSFKEHSENKYPYYFLKSNNLFKIVPYITKGSKTLALFLRPVIINVSVNNMSLIDSKINGKIEIDSNELEIKSTDCTICLRKRECKDIFNYTDIIDLETINNDESGIFEKSINHLFKDNVDDSEYWDLFLKIKNKSSNIFVKPIMNNQNQLESLKMTNNLFSVETITNNDKSITFCIKRNKVNAVVTSVMENNNILSFKGEVPNNGYSAYSLVSKHRREAGSTFEYYDIIEKHINIINSTFDFEVPFNEIVRNPQEKDIWDLFIRCKDKDGGYTDLPLYAQYKTKLIAKDHSASLFINGFGYYSIWVNINRKSSENVTKVAVMGTCYSRNAFNTSEYFNPTYKKMYNCIYTQFHSNIISLASEKVNFDTEDFTQSGLKESDINYIKTDFEKSFFDNLNKANPDYLIIDLYVDACREVIQMNENSFITLNYLLPQTNFYKKLQGKKVISSYDINNYLELWKKSLKKFIDKLLLIIPEDKIILNRGRLTYKYKDHNNNIIEFPEKNLIKRNNYIWDRLENYFLYLLPNVKIIEMRNTNYIGYYKHPFGKSYAHYESGYYKEFLHKLNQIVLEDKSR</sequence>
<evidence type="ECO:0000313" key="2">
    <source>
        <dbReference type="Proteomes" id="UP000233440"/>
    </source>
</evidence>
<dbReference type="EMBL" id="PIQO01000040">
    <property type="protein sequence ID" value="PKR82508.1"/>
    <property type="molecule type" value="Genomic_DNA"/>
</dbReference>
<proteinExistence type="predicted"/>
<name>A0A2N3LD11_9BACI</name>
<dbReference type="OrthoDB" id="2005670at2"/>
<keyword evidence="2" id="KW-1185">Reference proteome</keyword>
<dbReference type="AlphaFoldDB" id="A0A2N3LD11"/>
<accession>A0A2N3LD11</accession>
<gene>
    <name evidence="1" type="ORF">CWO92_24060</name>
</gene>
<organism evidence="1 2">
    <name type="scientific">Heyndrickxia camelliae</name>
    <dbReference type="NCBI Taxonomy" id="1707093"/>
    <lineage>
        <taxon>Bacteria</taxon>
        <taxon>Bacillati</taxon>
        <taxon>Bacillota</taxon>
        <taxon>Bacilli</taxon>
        <taxon>Bacillales</taxon>
        <taxon>Bacillaceae</taxon>
        <taxon>Heyndrickxia</taxon>
    </lineage>
</organism>
<protein>
    <submittedName>
        <fullName evidence="1">Uncharacterized protein</fullName>
    </submittedName>
</protein>